<reference evidence="5" key="1">
    <citation type="journal article" date="2023" name="Commun. Biol.">
        <title>Genome analysis of Parmales, the sister group of diatoms, reveals the evolutionary specialization of diatoms from phago-mixotrophs to photoautotrophs.</title>
        <authorList>
            <person name="Ban H."/>
            <person name="Sato S."/>
            <person name="Yoshikawa S."/>
            <person name="Yamada K."/>
            <person name="Nakamura Y."/>
            <person name="Ichinomiya M."/>
            <person name="Sato N."/>
            <person name="Blanc-Mathieu R."/>
            <person name="Endo H."/>
            <person name="Kuwata A."/>
            <person name="Ogata H."/>
        </authorList>
    </citation>
    <scope>NUCLEOTIDE SEQUENCE [LARGE SCALE GENOMIC DNA]</scope>
    <source>
        <strain evidence="5">NIES 3700</strain>
    </source>
</reference>
<evidence type="ECO:0000313" key="5">
    <source>
        <dbReference type="Proteomes" id="UP001165122"/>
    </source>
</evidence>
<sequence>MAPLKRLTTWRPRHALLLFLLLLQTTHQFHLPRSHIPLPHLSTRLPVLTTPESIIESTSTQDLLDDLIDESTRIKARRPIILQFDPTGNELWKKWRGTVFSESWRSCLRNMFLASAIGVYFYVHPEMKSKLEGFAVLWAQLLSVTTFTLTFFLNVSYNLWRKCYLVSRRLQGRLNDLGMLLATYATRSSPSPSSNPKETPMSTYTPGSKQVLTLISRYVRLFNLLTYASFTRSHRPILTPRGMRRLVDRGVITKNEREALVEADIPATQRHNAVVLWIMRVFVEGRQAGHLMGGNGFEQNFLQRCHEIRAQYGSIGDELSGRMPLAYAHIVQVLVDVVLWLYPVMSFSSGMGVVLGVLGCGLLTLFYQGLFDLSKQFIDPYDNENYGQGDDPLVVDTLIAESNAGSVRWINAFEFQPWNSEQIVNAETQEYSTSMPLQGYTVADLAEKEAKLQEQKLREANVQNEIEEEIPTDSTSLDADTTIPTIIPTPQPPTTTAPHATSNVEHETPPSQDDDDDEEDDKTLSQNLAEEIENSMLGEDMSSLPQALDEFSKKADAALEEAMEELKETEAILNASPLAEYLDEDDEIKEVDEGMEEEMSEEEIERKILEMDEEELVQSGSLDNPDADSDVSSPVNVKVNPPATTKSSKGKDVIQETMAEATKNVVMATAEKEVIERIEEVVSTSGVLDDDDEADEESLDVDDIEKIMKNAKLDDGNGDNSADGNESGEEYKPLFDKSLGES</sequence>
<feature type="region of interest" description="Disordered" evidence="1">
    <location>
        <begin position="683"/>
        <end position="742"/>
    </location>
</feature>
<keyword evidence="2" id="KW-0812">Transmembrane</keyword>
<feature type="chain" id="PRO_5040912650" evidence="3">
    <location>
        <begin position="29"/>
        <end position="742"/>
    </location>
</feature>
<feature type="transmembrane region" description="Helical" evidence="2">
    <location>
        <begin position="137"/>
        <end position="160"/>
    </location>
</feature>
<dbReference type="Pfam" id="PF01062">
    <property type="entry name" value="Bestrophin"/>
    <property type="match status" value="1"/>
</dbReference>
<keyword evidence="3" id="KW-0732">Signal</keyword>
<dbReference type="GO" id="GO:0005254">
    <property type="term" value="F:chloride channel activity"/>
    <property type="evidence" value="ECO:0007669"/>
    <property type="project" value="InterPro"/>
</dbReference>
<feature type="region of interest" description="Disordered" evidence="1">
    <location>
        <begin position="459"/>
        <end position="523"/>
    </location>
</feature>
<evidence type="ECO:0000256" key="1">
    <source>
        <dbReference type="SAM" id="MobiDB-lite"/>
    </source>
</evidence>
<feature type="compositionally biased region" description="Basic and acidic residues" evidence="1">
    <location>
        <begin position="704"/>
        <end position="715"/>
    </location>
</feature>
<feature type="compositionally biased region" description="Acidic residues" evidence="1">
    <location>
        <begin position="688"/>
        <end position="703"/>
    </location>
</feature>
<comment type="caution">
    <text evidence="4">The sequence shown here is derived from an EMBL/GenBank/DDBJ whole genome shotgun (WGS) entry which is preliminary data.</text>
</comment>
<feature type="transmembrane region" description="Helical" evidence="2">
    <location>
        <begin position="348"/>
        <end position="367"/>
    </location>
</feature>
<dbReference type="OrthoDB" id="417078at2759"/>
<evidence type="ECO:0000256" key="2">
    <source>
        <dbReference type="SAM" id="Phobius"/>
    </source>
</evidence>
<protein>
    <submittedName>
        <fullName evidence="4">Uncharacterized protein</fullName>
    </submittedName>
</protein>
<feature type="region of interest" description="Disordered" evidence="1">
    <location>
        <begin position="186"/>
        <end position="205"/>
    </location>
</feature>
<dbReference type="InterPro" id="IPR021134">
    <property type="entry name" value="Bestrophin-like"/>
</dbReference>
<accession>A0A9W7EDK7</accession>
<keyword evidence="2" id="KW-1133">Transmembrane helix</keyword>
<keyword evidence="2" id="KW-0472">Membrane</keyword>
<feature type="compositionally biased region" description="Low complexity" evidence="1">
    <location>
        <begin position="630"/>
        <end position="642"/>
    </location>
</feature>
<keyword evidence="5" id="KW-1185">Reference proteome</keyword>
<evidence type="ECO:0000256" key="3">
    <source>
        <dbReference type="SAM" id="SignalP"/>
    </source>
</evidence>
<evidence type="ECO:0000313" key="4">
    <source>
        <dbReference type="EMBL" id="GMH72478.1"/>
    </source>
</evidence>
<proteinExistence type="predicted"/>
<feature type="region of interest" description="Disordered" evidence="1">
    <location>
        <begin position="609"/>
        <end position="652"/>
    </location>
</feature>
<name>A0A9W7EDK7_9STRA</name>
<gene>
    <name evidence="4" type="ORF">TrLO_g15567</name>
</gene>
<dbReference type="Proteomes" id="UP001165122">
    <property type="component" value="Unassembled WGS sequence"/>
</dbReference>
<dbReference type="AlphaFoldDB" id="A0A9W7EDK7"/>
<feature type="compositionally biased region" description="Acidic residues" evidence="1">
    <location>
        <begin position="512"/>
        <end position="521"/>
    </location>
</feature>
<feature type="signal peptide" evidence="3">
    <location>
        <begin position="1"/>
        <end position="28"/>
    </location>
</feature>
<feature type="compositionally biased region" description="Basic and acidic residues" evidence="1">
    <location>
        <begin position="729"/>
        <end position="742"/>
    </location>
</feature>
<dbReference type="EMBL" id="BRXW01000655">
    <property type="protein sequence ID" value="GMH72478.1"/>
    <property type="molecule type" value="Genomic_DNA"/>
</dbReference>
<organism evidence="4 5">
    <name type="scientific">Triparma laevis f. longispina</name>
    <dbReference type="NCBI Taxonomy" id="1714387"/>
    <lineage>
        <taxon>Eukaryota</taxon>
        <taxon>Sar</taxon>
        <taxon>Stramenopiles</taxon>
        <taxon>Ochrophyta</taxon>
        <taxon>Bolidophyceae</taxon>
        <taxon>Parmales</taxon>
        <taxon>Triparmaceae</taxon>
        <taxon>Triparma</taxon>
    </lineage>
</organism>